<organism evidence="1 2">
    <name type="scientific">Dioscorea alata</name>
    <name type="common">Purple yam</name>
    <dbReference type="NCBI Taxonomy" id="55571"/>
    <lineage>
        <taxon>Eukaryota</taxon>
        <taxon>Viridiplantae</taxon>
        <taxon>Streptophyta</taxon>
        <taxon>Embryophyta</taxon>
        <taxon>Tracheophyta</taxon>
        <taxon>Spermatophyta</taxon>
        <taxon>Magnoliopsida</taxon>
        <taxon>Liliopsida</taxon>
        <taxon>Dioscoreales</taxon>
        <taxon>Dioscoreaceae</taxon>
        <taxon>Dioscorea</taxon>
    </lineage>
</organism>
<protein>
    <submittedName>
        <fullName evidence="1">ENTH/VHS domain-containing protein</fullName>
    </submittedName>
</protein>
<accession>A0ACB7U793</accession>
<gene>
    <name evidence="1" type="ORF">IHE45_18G056900</name>
</gene>
<keyword evidence="2" id="KW-1185">Reference proteome</keyword>
<comment type="caution">
    <text evidence="1">The sequence shown here is derived from an EMBL/GenBank/DDBJ whole genome shotgun (WGS) entry which is preliminary data.</text>
</comment>
<evidence type="ECO:0000313" key="2">
    <source>
        <dbReference type="Proteomes" id="UP000827976"/>
    </source>
</evidence>
<proteinExistence type="predicted"/>
<dbReference type="EMBL" id="CM037028">
    <property type="protein sequence ID" value="KAH7656118.1"/>
    <property type="molecule type" value="Genomic_DNA"/>
</dbReference>
<name>A0ACB7U793_DIOAL</name>
<dbReference type="Proteomes" id="UP000827976">
    <property type="component" value="Chromosome 18"/>
</dbReference>
<sequence length="343" mass="37969">MSRAREWWRRTTAAAKDRRSLYLCRICGVAKRPWGVDLESAVIRATSHDERAVDYSSAGRVFTWARASPSFLQPLMWSIARRATRTSSWPVALKSLLIAHGLLLSTTAGAGSSLGRLPFDLSDFRDRSSPAFSSFVRAYFRFLDLRSVSTDLDPTDLHDLETLQELLDLLLQIRPCSNGMGVSLILETMDCVLIEVFEIYSGICSGIAGFLVGFLGSKTRHLGEAEKKQGVVGIRVLKRAGQQSAKLAGFFEVCKGLGVSNARELPAVERVPDEDIEDLERLVIAGGGGEGGIDREERRGSPATVVTEEWVVFEETEGYFGNKDRYCRNPAVVDDVRDLILFD</sequence>
<reference evidence="2" key="1">
    <citation type="journal article" date="2022" name="Nat. Commun.">
        <title>Chromosome evolution and the genetic basis of agronomically important traits in greater yam.</title>
        <authorList>
            <person name="Bredeson J.V."/>
            <person name="Lyons J.B."/>
            <person name="Oniyinde I.O."/>
            <person name="Okereke N.R."/>
            <person name="Kolade O."/>
            <person name="Nnabue I."/>
            <person name="Nwadili C.O."/>
            <person name="Hribova E."/>
            <person name="Parker M."/>
            <person name="Nwogha J."/>
            <person name="Shu S."/>
            <person name="Carlson J."/>
            <person name="Kariba R."/>
            <person name="Muthemba S."/>
            <person name="Knop K."/>
            <person name="Barton G.J."/>
            <person name="Sherwood A.V."/>
            <person name="Lopez-Montes A."/>
            <person name="Asiedu R."/>
            <person name="Jamnadass R."/>
            <person name="Muchugi A."/>
            <person name="Goodstein D."/>
            <person name="Egesi C.N."/>
            <person name="Featherston J."/>
            <person name="Asfaw A."/>
            <person name="Simpson G.G."/>
            <person name="Dolezel J."/>
            <person name="Hendre P.S."/>
            <person name="Van Deynze A."/>
            <person name="Kumar P.L."/>
            <person name="Obidiegwu J.E."/>
            <person name="Bhattacharjee R."/>
            <person name="Rokhsar D.S."/>
        </authorList>
    </citation>
    <scope>NUCLEOTIDE SEQUENCE [LARGE SCALE GENOMIC DNA]</scope>
    <source>
        <strain evidence="2">cv. TDa95/00328</strain>
    </source>
</reference>
<evidence type="ECO:0000313" key="1">
    <source>
        <dbReference type="EMBL" id="KAH7656118.1"/>
    </source>
</evidence>